<dbReference type="InterPro" id="IPR002539">
    <property type="entry name" value="MaoC-like_dom"/>
</dbReference>
<dbReference type="PIRSF" id="PIRSF005562">
    <property type="entry name" value="FAS_yeast_beta"/>
    <property type="match status" value="1"/>
</dbReference>
<dbReference type="PRINTS" id="PR01483">
    <property type="entry name" value="FASYNTHASE"/>
</dbReference>
<dbReference type="InterPro" id="IPR029069">
    <property type="entry name" value="HotDog_dom_sf"/>
</dbReference>
<protein>
    <submittedName>
        <fullName evidence="17">SpofasB</fullName>
    </submittedName>
</protein>
<dbReference type="InterPro" id="IPR003965">
    <property type="entry name" value="Fatty_acid_synthase"/>
</dbReference>
<evidence type="ECO:0000256" key="11">
    <source>
        <dbReference type="ARBA" id="ARBA00048462"/>
    </source>
</evidence>
<dbReference type="Pfam" id="PF08354">
    <property type="entry name" value="Fas1-AflB-like_hel"/>
    <property type="match status" value="1"/>
</dbReference>
<dbReference type="Gene3D" id="6.10.140.1400">
    <property type="match status" value="1"/>
</dbReference>
<evidence type="ECO:0000256" key="4">
    <source>
        <dbReference type="ARBA" id="ARBA00022801"/>
    </source>
</evidence>
<evidence type="ECO:0000256" key="8">
    <source>
        <dbReference type="ARBA" id="ARBA00023239"/>
    </source>
</evidence>
<dbReference type="Pfam" id="PF17951">
    <property type="entry name" value="FAS_meander"/>
    <property type="match status" value="1"/>
</dbReference>
<keyword evidence="8" id="KW-0456">Lyase</keyword>
<keyword evidence="6 15" id="KW-0560">Oxidoreductase</keyword>
<evidence type="ECO:0000256" key="12">
    <source>
        <dbReference type="ARBA" id="ARBA00048536"/>
    </source>
</evidence>
<gene>
    <name evidence="17" type="ORF">SUNI508_13747</name>
</gene>
<evidence type="ECO:0000259" key="16">
    <source>
        <dbReference type="SMART" id="SM00827"/>
    </source>
</evidence>
<evidence type="ECO:0000256" key="5">
    <source>
        <dbReference type="ARBA" id="ARBA00022857"/>
    </source>
</evidence>
<dbReference type="Gene3D" id="3.30.1120.100">
    <property type="match status" value="1"/>
</dbReference>
<dbReference type="InterPro" id="IPR032088">
    <property type="entry name" value="SAT"/>
</dbReference>
<dbReference type="InterPro" id="IPR014043">
    <property type="entry name" value="Acyl_transferase_dom"/>
</dbReference>
<feature type="domain" description="Malonyl-CoA:ACP transacylase (MAT)" evidence="16">
    <location>
        <begin position="1646"/>
        <end position="1967"/>
    </location>
</feature>
<dbReference type="SUPFAM" id="SSF52151">
    <property type="entry name" value="FabD/lysophospholipase-like"/>
    <property type="match status" value="2"/>
</dbReference>
<dbReference type="CDD" id="cd03447">
    <property type="entry name" value="FAS_MaoC"/>
    <property type="match status" value="1"/>
</dbReference>
<evidence type="ECO:0000313" key="17">
    <source>
        <dbReference type="EMBL" id="KAK9424294.1"/>
    </source>
</evidence>
<evidence type="ECO:0000256" key="1">
    <source>
        <dbReference type="ARBA" id="ARBA00001055"/>
    </source>
</evidence>
<evidence type="ECO:0000256" key="15">
    <source>
        <dbReference type="PIRNR" id="PIRNR005562"/>
    </source>
</evidence>
<comment type="catalytic activity">
    <reaction evidence="14">
        <text>holo-[ACP] + acetyl-CoA = acetyl-[ACP] + CoA</text>
        <dbReference type="Rhea" id="RHEA:41788"/>
        <dbReference type="Rhea" id="RHEA-COMP:9621"/>
        <dbReference type="Rhea" id="RHEA-COMP:9685"/>
        <dbReference type="ChEBI" id="CHEBI:57287"/>
        <dbReference type="ChEBI" id="CHEBI:57288"/>
        <dbReference type="ChEBI" id="CHEBI:64479"/>
        <dbReference type="ChEBI" id="CHEBI:78446"/>
        <dbReference type="EC" id="2.3.1.38"/>
    </reaction>
</comment>
<dbReference type="Gene3D" id="3.30.70.3330">
    <property type="match status" value="1"/>
</dbReference>
<evidence type="ECO:0000256" key="9">
    <source>
        <dbReference type="ARBA" id="ARBA00023268"/>
    </source>
</evidence>
<dbReference type="InterPro" id="IPR013565">
    <property type="entry name" value="Fas1/AflB-like_central"/>
</dbReference>
<dbReference type="Proteomes" id="UP001408356">
    <property type="component" value="Unassembled WGS sequence"/>
</dbReference>
<dbReference type="SUPFAM" id="SSF51395">
    <property type="entry name" value="FMN-linked oxidoreductases"/>
    <property type="match status" value="1"/>
</dbReference>
<dbReference type="SMART" id="SM00827">
    <property type="entry name" value="PKS_AT"/>
    <property type="match status" value="1"/>
</dbReference>
<comment type="catalytic activity">
    <reaction evidence="13">
        <text>a 2,3-saturated acyl-[ACP] + NAD(+) = a (2E)-enoyl-[ACP] + NADH + H(+)</text>
        <dbReference type="Rhea" id="RHEA:10240"/>
        <dbReference type="Rhea" id="RHEA-COMP:9925"/>
        <dbReference type="Rhea" id="RHEA-COMP:9926"/>
        <dbReference type="ChEBI" id="CHEBI:15378"/>
        <dbReference type="ChEBI" id="CHEBI:57540"/>
        <dbReference type="ChEBI" id="CHEBI:57945"/>
        <dbReference type="ChEBI" id="CHEBI:78784"/>
        <dbReference type="ChEBI" id="CHEBI:78785"/>
        <dbReference type="EC" id="1.3.1.9"/>
    </reaction>
</comment>
<keyword evidence="5 15" id="KW-0521">NADP</keyword>
<dbReference type="SUPFAM" id="SSF54637">
    <property type="entry name" value="Thioesterase/thiol ester dehydrase-isomerase"/>
    <property type="match status" value="1"/>
</dbReference>
<organism evidence="17 18">
    <name type="scientific">Seiridium unicorne</name>
    <dbReference type="NCBI Taxonomy" id="138068"/>
    <lineage>
        <taxon>Eukaryota</taxon>
        <taxon>Fungi</taxon>
        <taxon>Dikarya</taxon>
        <taxon>Ascomycota</taxon>
        <taxon>Pezizomycotina</taxon>
        <taxon>Sordariomycetes</taxon>
        <taxon>Xylariomycetidae</taxon>
        <taxon>Amphisphaeriales</taxon>
        <taxon>Sporocadaceae</taxon>
        <taxon>Seiridium</taxon>
    </lineage>
</organism>
<dbReference type="Pfam" id="PF00698">
    <property type="entry name" value="Acyl_transf_1"/>
    <property type="match status" value="1"/>
</dbReference>
<comment type="catalytic activity">
    <reaction evidence="10">
        <text>acetyl-CoA + n malonyl-CoA + 2n NADPH + 4n H(+) = a long-chain-acyl-CoA + n CoA + n CO2 + 2n NADP(+).</text>
        <dbReference type="EC" id="2.3.1.86"/>
    </reaction>
</comment>
<dbReference type="Pfam" id="PF22235">
    <property type="entry name" value="FAS1_thioest_ins"/>
    <property type="match status" value="1"/>
</dbReference>
<dbReference type="EMBL" id="JARVKF010000044">
    <property type="protein sequence ID" value="KAK9424294.1"/>
    <property type="molecule type" value="Genomic_DNA"/>
</dbReference>
<proteinExistence type="inferred from homology"/>
<keyword evidence="3 15" id="KW-0808">Transferase</keyword>
<evidence type="ECO:0000256" key="7">
    <source>
        <dbReference type="ARBA" id="ARBA00023027"/>
    </source>
</evidence>
<name>A0ABR2VBL1_9PEZI</name>
<dbReference type="Pfam" id="PF16073">
    <property type="entry name" value="SAT"/>
    <property type="match status" value="1"/>
</dbReference>
<dbReference type="InterPro" id="IPR001227">
    <property type="entry name" value="Ac_transferase_dom_sf"/>
</dbReference>
<keyword evidence="7 15" id="KW-0520">NAD</keyword>
<comment type="caution">
    <text evidence="17">The sequence shown here is derived from an EMBL/GenBank/DDBJ whole genome shotgun (WGS) entry which is preliminary data.</text>
</comment>
<keyword evidence="18" id="KW-1185">Reference proteome</keyword>
<dbReference type="PANTHER" id="PTHR10982:SF21">
    <property type="entry name" value="FATTY ACID SYNTHASE SUBUNIT BETA"/>
    <property type="match status" value="1"/>
</dbReference>
<dbReference type="InterPro" id="IPR016035">
    <property type="entry name" value="Acyl_Trfase/lysoPLipase"/>
</dbReference>
<dbReference type="Gene3D" id="1.20.930.70">
    <property type="match status" value="1"/>
</dbReference>
<reference evidence="17 18" key="1">
    <citation type="journal article" date="2024" name="J. Plant Pathol.">
        <title>Sequence and assembly of the genome of Seiridium unicorne, isolate CBS 538.82, causal agent of cypress canker disease.</title>
        <authorList>
            <person name="Scali E."/>
            <person name="Rocca G.D."/>
            <person name="Danti R."/>
            <person name="Garbelotto M."/>
            <person name="Barberini S."/>
            <person name="Baroncelli R."/>
            <person name="Emiliani G."/>
        </authorList>
    </citation>
    <scope>NUCLEOTIDE SEQUENCE [LARGE SCALE GENOMIC DNA]</scope>
    <source>
        <strain evidence="17 18">BM-138-508</strain>
    </source>
</reference>
<dbReference type="InterPro" id="IPR013785">
    <property type="entry name" value="Aldolase_TIM"/>
</dbReference>
<evidence type="ECO:0000313" key="18">
    <source>
        <dbReference type="Proteomes" id="UP001408356"/>
    </source>
</evidence>
<keyword evidence="9" id="KW-0511">Multifunctional enzyme</keyword>
<comment type="catalytic activity">
    <reaction evidence="12">
        <text>(9Z)-octadecenoyl-[ACP] + H2O = (9Z)-octadecenoate + holo-[ACP] + H(+)</text>
        <dbReference type="Rhea" id="RHEA:15057"/>
        <dbReference type="Rhea" id="RHEA-COMP:9685"/>
        <dbReference type="Rhea" id="RHEA-COMP:9924"/>
        <dbReference type="ChEBI" id="CHEBI:15377"/>
        <dbReference type="ChEBI" id="CHEBI:15378"/>
        <dbReference type="ChEBI" id="CHEBI:30823"/>
        <dbReference type="ChEBI" id="CHEBI:64479"/>
        <dbReference type="ChEBI" id="CHEBI:78783"/>
        <dbReference type="EC" id="3.1.2.14"/>
    </reaction>
</comment>
<dbReference type="Gene3D" id="3.20.20.70">
    <property type="entry name" value="Aldolase class I"/>
    <property type="match status" value="1"/>
</dbReference>
<dbReference type="InterPro" id="IPR050830">
    <property type="entry name" value="Fungal_FAS"/>
</dbReference>
<dbReference type="Pfam" id="PF01575">
    <property type="entry name" value="MaoC_dehydratas"/>
    <property type="match status" value="1"/>
</dbReference>
<dbReference type="InterPro" id="IPR040883">
    <property type="entry name" value="FAS_meander"/>
</dbReference>
<dbReference type="Gene3D" id="3.40.366.10">
    <property type="entry name" value="Malonyl-Coenzyme A Acyl Carrier Protein, domain 2"/>
    <property type="match status" value="3"/>
</dbReference>
<evidence type="ECO:0000256" key="14">
    <source>
        <dbReference type="ARBA" id="ARBA00048835"/>
    </source>
</evidence>
<evidence type="ECO:0000256" key="3">
    <source>
        <dbReference type="ARBA" id="ARBA00022679"/>
    </source>
</evidence>
<dbReference type="PANTHER" id="PTHR10982">
    <property type="entry name" value="MALONYL COA-ACYL CARRIER PROTEIN TRANSACYLASE"/>
    <property type="match status" value="1"/>
</dbReference>
<dbReference type="Gene3D" id="6.10.60.10">
    <property type="match status" value="1"/>
</dbReference>
<sequence>MGISEGNASSYDEVRLDSVGSLTPEISVMFSIDYQNTEIMYPLAPSDAAYLDEHRRRFLESLGRSKNDELGEGPMSGALLTFWFLEHLLNHSVLQGTLARLFTAVRTNLMKHKDIHSFIDELPGGNVVRKSVLRTALFSATKTGTASILLAFGGQSSNNPACMDDLADVYSLYQPLVKPLVASLDADLHRLSRHPDTKSFFLGREIDLSVWLSAPSSRPAGSFLAGAAVSFPIIGITGLLHYYVICKLLGKMPSELSQLFKGVTGHSQGIVLATVVAKSDTWESFFLGAKWAVELLFWMGYESQMSAPQSYLTPKHIDNSVQDGYGIPSHLLLVRGAARQQVEDWVATANKLLPKYERLYLSLINGPGNHVITGPPKSLLGLVSRLRETCAADGLDQSRIPYSKRKPVVAFQFLPVNSCFHSPYLHTTAALIAARMEASSHEDPTMSSLKAPLFYTETGADMRVVYNTEPNVTKLLIEAVTSKVVDWPKTLQIGGGKLPSHVITLGPGRFSDMVRQNVDGYGVRVIDAVKLEAVELGIMGAKAELFAQVLPDWSLSPIPWEERFKPRIVQSPNGTFSVETRLNRVIKAPPIFVAGMTPTTVPWDYVLAVTKAGYHIELAGGGYHDPEAFTSALEKLANSLPTARSITCNVIYADPKAIRFQIPLIRQLIGRGFPIEGLTIGAGIPSPEVAADYIQTIGIKHISFKPGSIRGIREVIEIARRHPKFPILLQWTGGRGGGHHSCEDFHDPILETYGEIRRHENIYLVVGSGFGDAQGIFPYLTGEWSVKFGRPAMPCDGVLLGSRMMVATDAHTSHGATKLLLQAPGVDDQEWEESYSRATTGGAVLTVTSEMGQPIHKLATRGVRLWKEMDDTIFSLPKAEQKLALLKRKPEIIDRLNADYSKPWFGRNAAGEPVDLEDMTYAEVLSRLVQLMYISHQRRWIDSSYREIVGEFLIQMFERLDCGVYKPSWLSEPWNLVQQTTRVCCNVTTELLHPEDVRRFILSCKTRGRKPVNFVVSLDGDFEHWFKKDSLWQSEDLDAVLDQDAGRTCILQSPMSVQYSTRDDQSAGEILHEIHGGLISMISGNETRETDRTARQLAMTPPLLVPGHIRIDDRESGTIVRPEPGEGVPSPEEWLECLQSYACRAILGLIREENMFEASSKRCRPNPFRRILGPQQGYSLLISRDRDEGFLRDDSTGETIVHVEAFPLGKIQVEFTHRDSVPSGPATLSLLYTYDENIGQLVNSTEDYNKRIRDFYARLWLGSSPTDRFQLTRQLQSSLNTAVSHAFVSATPPPQTDILPLEAAIIAGWDALMRPLLVCDLQGDMFRLVHQSIGIEYTTDSSTMQVGDSVTTESSIVSSEITPSGKSVAVKVLLWQENNHIATVNSAFFIKGAFTDHHNTFRRAEEPSIELKVESSIDEAVLLDRSWLHLEDTSTPLVGKTLLFQLSTLSQRVNETSNMKFETRGTVFEMLWNGTTRKLGYVAFDTAEGHGNPVVEFLQRKGKTFNGKVPLKSPGWNEKSKVLVTTPPQNQLYAQISGDCNPIHVSPVFSELAELPGPVTHGMYTAAVCRKVVENLVIPGEPERLRRFDASFVGIVRPGDKLVVGISHVAMKDGKMIFEVVARQQGSEEEVLRGEAEIAQSATAYLFTGQGSQSTGMGMALYDSSPVAKAIYDDSDKHLKDLYGWSILEIIKENPKIKTVHFRGKQGQKILRNYLGMETESVAENGHRSSVPILPGLSPSSTSYTFSESRGLLQATQFAQPAIILLEKAALEHMKANGLVQKGAAFAGHSLGEYGALSSMAGFVDFKDMLSIGFYRGLMMQYAIPRDSSGQTGYAMMAINPARAAKCMNCTIPARPILLQLTFPCTDLDGNALGALVQHIAEESGELLEIVNFNSESEQYVCAGYVQNLSCLTEVLNAVAQQGFQPRLIKEFLQTPERAATTLGNVITQMVAQSKDLPLNAELRRGTATIPLSGIDVPFHSKRLRSGIPTFRKLLRERVKPEDIRAEQLVGHFTPNLIGKPFSLDSAFIQEVISITQSPVLKDLKW</sequence>
<dbReference type="InterPro" id="IPR016452">
    <property type="entry name" value="Fas1/AflB-like"/>
</dbReference>
<dbReference type="Gene3D" id="2.40.128.700">
    <property type="match status" value="1"/>
</dbReference>
<accession>A0ABR2VBL1</accession>
<comment type="catalytic activity">
    <reaction evidence="11">
        <text>holo-[ACP] + malonyl-CoA = malonyl-[ACP] + CoA</text>
        <dbReference type="Rhea" id="RHEA:41792"/>
        <dbReference type="Rhea" id="RHEA-COMP:9623"/>
        <dbReference type="Rhea" id="RHEA-COMP:9685"/>
        <dbReference type="ChEBI" id="CHEBI:57287"/>
        <dbReference type="ChEBI" id="CHEBI:57384"/>
        <dbReference type="ChEBI" id="CHEBI:64479"/>
        <dbReference type="ChEBI" id="CHEBI:78449"/>
        <dbReference type="EC" id="2.3.1.39"/>
    </reaction>
</comment>
<evidence type="ECO:0000256" key="13">
    <source>
        <dbReference type="ARBA" id="ARBA00048572"/>
    </source>
</evidence>
<comment type="similarity">
    <text evidence="2 15">Belongs to the fungal fatty acid synthetase subunit beta family.</text>
</comment>
<dbReference type="Gene3D" id="3.10.129.10">
    <property type="entry name" value="Hotdog Thioesterase"/>
    <property type="match status" value="1"/>
</dbReference>
<evidence type="ECO:0000256" key="2">
    <source>
        <dbReference type="ARBA" id="ARBA00010009"/>
    </source>
</evidence>
<comment type="catalytic activity">
    <reaction evidence="1">
        <text>a (3R)-hydroxyacyl-[ACP] = a (2E)-enoyl-[ACP] + H2O</text>
        <dbReference type="Rhea" id="RHEA:13097"/>
        <dbReference type="Rhea" id="RHEA-COMP:9925"/>
        <dbReference type="Rhea" id="RHEA-COMP:9945"/>
        <dbReference type="ChEBI" id="CHEBI:15377"/>
        <dbReference type="ChEBI" id="CHEBI:78784"/>
        <dbReference type="ChEBI" id="CHEBI:78827"/>
        <dbReference type="EC" id="4.2.1.59"/>
    </reaction>
</comment>
<dbReference type="Gene3D" id="6.20.240.10">
    <property type="match status" value="1"/>
</dbReference>
<keyword evidence="4 15" id="KW-0378">Hydrolase</keyword>
<evidence type="ECO:0000256" key="6">
    <source>
        <dbReference type="ARBA" id="ARBA00023002"/>
    </source>
</evidence>
<evidence type="ECO:0000256" key="10">
    <source>
        <dbReference type="ARBA" id="ARBA00048237"/>
    </source>
</evidence>